<evidence type="ECO:0000313" key="1">
    <source>
        <dbReference type="EMBL" id="KKU33589.1"/>
    </source>
</evidence>
<dbReference type="Proteomes" id="UP000034067">
    <property type="component" value="Unassembled WGS sequence"/>
</dbReference>
<evidence type="ECO:0008006" key="3">
    <source>
        <dbReference type="Google" id="ProtNLM"/>
    </source>
</evidence>
<dbReference type="InterPro" id="IPR025332">
    <property type="entry name" value="DUF4238"/>
</dbReference>
<comment type="caution">
    <text evidence="1">The sequence shown here is derived from an EMBL/GenBank/DDBJ whole genome shotgun (WGS) entry which is preliminary data.</text>
</comment>
<protein>
    <recommendedName>
        <fullName evidence="3">DUF4238 domain-containing protein</fullName>
    </recommendedName>
</protein>
<gene>
    <name evidence="1" type="ORF">UX48_C0046G0008</name>
</gene>
<sequence>MSEPKNQHIIPKCYLKQFVDPNTPPGHEPYVWIFEREAKRGKKRAPKNILAETDFYTLKGDYVIEKTLAQIESEYSVIFENKIKKKIPLAPYEHLVFCAFVAAMLQRTLKQKENIEHFIDQIVDHAKQMEIAHGVPHKTSLEWEKEKEDAHKLSVIQMIPEITKILSQMNTAFLCTKNKRVSFITSDSPAFLFNSKLQFQRFMGPGLGQKHVEVRLALSPEISVCFSWINNLRGYIKLDEDMVHDWNRMVYGHSHKYFIANSEKLKTRWFRRLPLDPVFLWRYLRHEIQQRIARFKNRKHYGKYKRTK</sequence>
<organism evidence="1 2">
    <name type="scientific">Candidatus Azambacteria bacterium GW2011_GWB1_46_27</name>
    <dbReference type="NCBI Taxonomy" id="1618617"/>
    <lineage>
        <taxon>Bacteria</taxon>
        <taxon>Candidatus Azamiibacteriota</taxon>
    </lineage>
</organism>
<dbReference type="Pfam" id="PF14022">
    <property type="entry name" value="DUF4238"/>
    <property type="match status" value="1"/>
</dbReference>
<evidence type="ECO:0000313" key="2">
    <source>
        <dbReference type="Proteomes" id="UP000034067"/>
    </source>
</evidence>
<dbReference type="AlphaFoldDB" id="A0A0G1PLD3"/>
<dbReference type="EMBL" id="LCMJ01000046">
    <property type="protein sequence ID" value="KKU33589.1"/>
    <property type="molecule type" value="Genomic_DNA"/>
</dbReference>
<reference evidence="1 2" key="1">
    <citation type="journal article" date="2015" name="Nature">
        <title>rRNA introns, odd ribosomes, and small enigmatic genomes across a large radiation of phyla.</title>
        <authorList>
            <person name="Brown C.T."/>
            <person name="Hug L.A."/>
            <person name="Thomas B.C."/>
            <person name="Sharon I."/>
            <person name="Castelle C.J."/>
            <person name="Singh A."/>
            <person name="Wilkins M.J."/>
            <person name="Williams K.H."/>
            <person name="Banfield J.F."/>
        </authorList>
    </citation>
    <scope>NUCLEOTIDE SEQUENCE [LARGE SCALE GENOMIC DNA]</scope>
</reference>
<proteinExistence type="predicted"/>
<name>A0A0G1PLD3_9BACT</name>
<accession>A0A0G1PLD3</accession>